<dbReference type="PANTHER" id="PTHR30383">
    <property type="entry name" value="THIOESTERASE 1/PROTEASE 1/LYSOPHOSPHOLIPASE L1"/>
    <property type="match status" value="1"/>
</dbReference>
<reference evidence="3 4" key="1">
    <citation type="submission" date="2017-01" db="EMBL/GenBank/DDBJ databases">
        <authorList>
            <person name="Mah S.A."/>
            <person name="Swanson W.J."/>
            <person name="Moy G.W."/>
            <person name="Vacquier V.D."/>
        </authorList>
    </citation>
    <scope>NUCLEOTIDE SEQUENCE [LARGE SCALE GENOMIC DNA]</scope>
    <source>
        <strain evidence="3 4">DCY110</strain>
    </source>
</reference>
<dbReference type="KEGG" id="rhy:RD110_19550"/>
<keyword evidence="1" id="KW-0732">Signal</keyword>
<keyword evidence="4" id="KW-1185">Reference proteome</keyword>
<dbReference type="SUPFAM" id="SSF52266">
    <property type="entry name" value="SGNH hydrolase"/>
    <property type="match status" value="1"/>
</dbReference>
<evidence type="ECO:0000259" key="2">
    <source>
        <dbReference type="Pfam" id="PF13472"/>
    </source>
</evidence>
<feature type="domain" description="SGNH hydrolase-type esterase" evidence="2">
    <location>
        <begin position="83"/>
        <end position="230"/>
    </location>
</feature>
<dbReference type="CDD" id="cd04502">
    <property type="entry name" value="SGNH_hydrolase_like_7"/>
    <property type="match status" value="1"/>
</dbReference>
<name>A0A1P8K491_9BURK</name>
<proteinExistence type="predicted"/>
<evidence type="ECO:0000313" key="4">
    <source>
        <dbReference type="Proteomes" id="UP000186609"/>
    </source>
</evidence>
<dbReference type="PANTHER" id="PTHR30383:SF5">
    <property type="entry name" value="SGNH HYDROLASE-TYPE ESTERASE DOMAIN-CONTAINING PROTEIN"/>
    <property type="match status" value="1"/>
</dbReference>
<evidence type="ECO:0000313" key="3">
    <source>
        <dbReference type="EMBL" id="APW40812.1"/>
    </source>
</evidence>
<dbReference type="InterPro" id="IPR051532">
    <property type="entry name" value="Ester_Hydrolysis_Enzymes"/>
</dbReference>
<dbReference type="AlphaFoldDB" id="A0A1P8K491"/>
<accession>A0A1P8K491</accession>
<sequence length="262" mass="28641">MATVPPFARRRTLAFARPWLVGCAMVAAGWMSLPTAKAQTTAHNALRWQTSLSDFASADRAHPPGRDGVLFVGSSTIRMWRSMSEDFRQVPVVINRGFGGSTLADCDHYVRELVIQYQPRQVMVYAGDNDLAEGRTPQQVLESFQHFVSAVRSELPSAQITYISIKPSPARVALKERINETNALIGGYVKTLSNAKYIDIHTPMLTASGETRPELFQADLLHLNETGYALWKSLITPYLVTNAATAADASAAPPPAQVAAAR</sequence>
<dbReference type="GO" id="GO:0004622">
    <property type="term" value="F:phosphatidylcholine lysophospholipase activity"/>
    <property type="evidence" value="ECO:0007669"/>
    <property type="project" value="TreeGrafter"/>
</dbReference>
<dbReference type="STRING" id="1842727.RD110_19550"/>
<dbReference type="InterPro" id="IPR036514">
    <property type="entry name" value="SGNH_hydro_sf"/>
</dbReference>
<organism evidence="3 4">
    <name type="scientific">Rhodoferax koreensis</name>
    <dbReference type="NCBI Taxonomy" id="1842727"/>
    <lineage>
        <taxon>Bacteria</taxon>
        <taxon>Pseudomonadati</taxon>
        <taxon>Pseudomonadota</taxon>
        <taxon>Betaproteobacteria</taxon>
        <taxon>Burkholderiales</taxon>
        <taxon>Comamonadaceae</taxon>
        <taxon>Rhodoferax</taxon>
    </lineage>
</organism>
<dbReference type="EMBL" id="CP019236">
    <property type="protein sequence ID" value="APW40812.1"/>
    <property type="molecule type" value="Genomic_DNA"/>
</dbReference>
<dbReference type="Pfam" id="PF13472">
    <property type="entry name" value="Lipase_GDSL_2"/>
    <property type="match status" value="1"/>
</dbReference>
<feature type="signal peptide" evidence="1">
    <location>
        <begin position="1"/>
        <end position="38"/>
    </location>
</feature>
<gene>
    <name evidence="3" type="ORF">RD110_19550</name>
</gene>
<protein>
    <submittedName>
        <fullName evidence="3">GDSL family lipase</fullName>
    </submittedName>
</protein>
<dbReference type="Gene3D" id="3.40.50.1110">
    <property type="entry name" value="SGNH hydrolase"/>
    <property type="match status" value="1"/>
</dbReference>
<feature type="chain" id="PRO_5012749440" evidence="1">
    <location>
        <begin position="39"/>
        <end position="262"/>
    </location>
</feature>
<dbReference type="Proteomes" id="UP000186609">
    <property type="component" value="Chromosome"/>
</dbReference>
<dbReference type="InterPro" id="IPR013830">
    <property type="entry name" value="SGNH_hydro"/>
</dbReference>
<evidence type="ECO:0000256" key="1">
    <source>
        <dbReference type="SAM" id="SignalP"/>
    </source>
</evidence>